<keyword evidence="3 6" id="KW-0694">RNA-binding</keyword>
<evidence type="ECO:0000313" key="8">
    <source>
        <dbReference type="EMBL" id="SDP25888.1"/>
    </source>
</evidence>
<proteinExistence type="inferred from homology"/>
<comment type="function">
    <text evidence="6">Involved in transcription antitermination. Required for transcription of ribosomal RNA (rRNA) genes. Binds specifically to the boxA antiterminator sequence of the ribosomal RNA (rrn) operons.</text>
</comment>
<evidence type="ECO:0000259" key="7">
    <source>
        <dbReference type="Pfam" id="PF01029"/>
    </source>
</evidence>
<dbReference type="GO" id="GO:0005829">
    <property type="term" value="C:cytosol"/>
    <property type="evidence" value="ECO:0007669"/>
    <property type="project" value="TreeGrafter"/>
</dbReference>
<dbReference type="STRING" id="91360.SAMN05660330_02222"/>
<protein>
    <recommendedName>
        <fullName evidence="6">Transcription antitermination protein NusB</fullName>
    </recommendedName>
    <alternativeName>
        <fullName evidence="6">Antitermination factor NusB</fullName>
    </alternativeName>
</protein>
<keyword evidence="2 6" id="KW-0889">Transcription antitermination</keyword>
<dbReference type="EMBL" id="FNJI01000014">
    <property type="protein sequence ID" value="SDP25888.1"/>
    <property type="molecule type" value="Genomic_DNA"/>
</dbReference>
<dbReference type="HAMAP" id="MF_00073">
    <property type="entry name" value="NusB"/>
    <property type="match status" value="1"/>
</dbReference>
<dbReference type="GO" id="GO:0003723">
    <property type="term" value="F:RNA binding"/>
    <property type="evidence" value="ECO:0007669"/>
    <property type="project" value="UniProtKB-UniRule"/>
</dbReference>
<dbReference type="CDD" id="cd00619">
    <property type="entry name" value="Terminator_NusB"/>
    <property type="match status" value="1"/>
</dbReference>
<dbReference type="PANTHER" id="PTHR11078">
    <property type="entry name" value="N UTILIZATION SUBSTANCE PROTEIN B-RELATED"/>
    <property type="match status" value="1"/>
</dbReference>
<organism evidence="8 9">
    <name type="scientific">Desulforhopalus singaporensis</name>
    <dbReference type="NCBI Taxonomy" id="91360"/>
    <lineage>
        <taxon>Bacteria</taxon>
        <taxon>Pseudomonadati</taxon>
        <taxon>Thermodesulfobacteriota</taxon>
        <taxon>Desulfobulbia</taxon>
        <taxon>Desulfobulbales</taxon>
        <taxon>Desulfocapsaceae</taxon>
        <taxon>Desulforhopalus</taxon>
    </lineage>
</organism>
<dbReference type="InterPro" id="IPR011605">
    <property type="entry name" value="NusB_fam"/>
</dbReference>
<evidence type="ECO:0000313" key="9">
    <source>
        <dbReference type="Proteomes" id="UP000199073"/>
    </source>
</evidence>
<dbReference type="RefSeq" id="WP_092222777.1">
    <property type="nucleotide sequence ID" value="NZ_FNJI01000014.1"/>
</dbReference>
<evidence type="ECO:0000256" key="2">
    <source>
        <dbReference type="ARBA" id="ARBA00022814"/>
    </source>
</evidence>
<dbReference type="InterPro" id="IPR035926">
    <property type="entry name" value="NusB-like_sf"/>
</dbReference>
<accession>A0A1H0RAB5</accession>
<dbReference type="Proteomes" id="UP000199073">
    <property type="component" value="Unassembled WGS sequence"/>
</dbReference>
<dbReference type="SUPFAM" id="SSF48013">
    <property type="entry name" value="NusB-like"/>
    <property type="match status" value="1"/>
</dbReference>
<dbReference type="AlphaFoldDB" id="A0A1H0RAB5"/>
<dbReference type="OrthoDB" id="9797817at2"/>
<dbReference type="GO" id="GO:0006353">
    <property type="term" value="P:DNA-templated transcription termination"/>
    <property type="evidence" value="ECO:0007669"/>
    <property type="project" value="UniProtKB-UniRule"/>
</dbReference>
<evidence type="ECO:0000256" key="3">
    <source>
        <dbReference type="ARBA" id="ARBA00022884"/>
    </source>
</evidence>
<comment type="similarity">
    <text evidence="1 6">Belongs to the NusB family.</text>
</comment>
<dbReference type="Pfam" id="PF01029">
    <property type="entry name" value="NusB"/>
    <property type="match status" value="1"/>
</dbReference>
<dbReference type="InterPro" id="IPR006027">
    <property type="entry name" value="NusB_RsmB_TIM44"/>
</dbReference>
<reference evidence="8 9" key="1">
    <citation type="submission" date="2016-10" db="EMBL/GenBank/DDBJ databases">
        <authorList>
            <person name="de Groot N.N."/>
        </authorList>
    </citation>
    <scope>NUCLEOTIDE SEQUENCE [LARGE SCALE GENOMIC DNA]</scope>
    <source>
        <strain evidence="8 9">DSM 12130</strain>
    </source>
</reference>
<dbReference type="Gene3D" id="1.10.940.10">
    <property type="entry name" value="NusB-like"/>
    <property type="match status" value="1"/>
</dbReference>
<feature type="domain" description="NusB/RsmB/TIM44" evidence="7">
    <location>
        <begin position="6"/>
        <end position="136"/>
    </location>
</feature>
<keyword evidence="5 6" id="KW-0804">Transcription</keyword>
<name>A0A1H0RAB5_9BACT</name>
<evidence type="ECO:0000256" key="5">
    <source>
        <dbReference type="ARBA" id="ARBA00023163"/>
    </source>
</evidence>
<evidence type="ECO:0000256" key="6">
    <source>
        <dbReference type="HAMAP-Rule" id="MF_00073"/>
    </source>
</evidence>
<sequence length="143" mass="16041">MGSRRISRETALQFLYQEDFTIGPEQQHCYDLDDRFELFCSLFQVNKKARDYAKTLLGGISANLGKIDELIGEAASNWRVARIAATDRNLLRIAIFEMIYAEDVPAQVAINEAVEIAKRFAGTDSPKFINGILDAILTRHSSA</sequence>
<dbReference type="PANTHER" id="PTHR11078:SF3">
    <property type="entry name" value="ANTITERMINATION NUSB DOMAIN-CONTAINING PROTEIN"/>
    <property type="match status" value="1"/>
</dbReference>
<evidence type="ECO:0000256" key="1">
    <source>
        <dbReference type="ARBA" id="ARBA00005952"/>
    </source>
</evidence>
<evidence type="ECO:0000256" key="4">
    <source>
        <dbReference type="ARBA" id="ARBA00023015"/>
    </source>
</evidence>
<keyword evidence="4 6" id="KW-0805">Transcription regulation</keyword>
<dbReference type="NCBIfam" id="TIGR01951">
    <property type="entry name" value="nusB"/>
    <property type="match status" value="1"/>
</dbReference>
<gene>
    <name evidence="6" type="primary">nusB</name>
    <name evidence="8" type="ORF">SAMN05660330_02222</name>
</gene>
<keyword evidence="9" id="KW-1185">Reference proteome</keyword>
<dbReference type="GO" id="GO:0031564">
    <property type="term" value="P:transcription antitermination"/>
    <property type="evidence" value="ECO:0007669"/>
    <property type="project" value="UniProtKB-KW"/>
</dbReference>